<gene>
    <name evidence="4" type="ORF">C5O18_05880</name>
</gene>
<dbReference type="EMBL" id="PTQZ01000119">
    <property type="protein sequence ID" value="PQA42488.1"/>
    <property type="molecule type" value="Genomic_DNA"/>
</dbReference>
<dbReference type="PROSITE" id="PS01081">
    <property type="entry name" value="HTH_TETR_1"/>
    <property type="match status" value="1"/>
</dbReference>
<dbReference type="SUPFAM" id="SSF48498">
    <property type="entry name" value="Tetracyclin repressor-like, C-terminal domain"/>
    <property type="match status" value="1"/>
</dbReference>
<dbReference type="RefSeq" id="WP_105192314.1">
    <property type="nucleotide sequence ID" value="NZ_PTQZ01000119.1"/>
</dbReference>
<protein>
    <submittedName>
        <fullName evidence="4">TetR/AcrR family transcriptional regulator</fullName>
    </submittedName>
</protein>
<proteinExistence type="predicted"/>
<name>A0A2P6AS96_9GAMM</name>
<dbReference type="SUPFAM" id="SSF46689">
    <property type="entry name" value="Homeodomain-like"/>
    <property type="match status" value="1"/>
</dbReference>
<dbReference type="InterPro" id="IPR009057">
    <property type="entry name" value="Homeodomain-like_sf"/>
</dbReference>
<feature type="non-terminal residue" evidence="4">
    <location>
        <position position="171"/>
    </location>
</feature>
<dbReference type="PROSITE" id="PS50977">
    <property type="entry name" value="HTH_TETR_2"/>
    <property type="match status" value="1"/>
</dbReference>
<feature type="DNA-binding region" description="H-T-H motif" evidence="2">
    <location>
        <begin position="29"/>
        <end position="48"/>
    </location>
</feature>
<dbReference type="InterPro" id="IPR023772">
    <property type="entry name" value="DNA-bd_HTH_TetR-type_CS"/>
</dbReference>
<dbReference type="Pfam" id="PF00440">
    <property type="entry name" value="TetR_N"/>
    <property type="match status" value="1"/>
</dbReference>
<reference evidence="5" key="1">
    <citation type="submission" date="2018-02" db="EMBL/GenBank/DDBJ databases">
        <title>Genome sequencing of Solimonas sp. HR-BB.</title>
        <authorList>
            <person name="Lee Y."/>
            <person name="Jeon C.O."/>
        </authorList>
    </citation>
    <scope>NUCLEOTIDE SEQUENCE [LARGE SCALE GENOMIC DNA]</scope>
    <source>
        <strain evidence="5">HR-E</strain>
    </source>
</reference>
<dbReference type="GO" id="GO:0003700">
    <property type="term" value="F:DNA-binding transcription factor activity"/>
    <property type="evidence" value="ECO:0007669"/>
    <property type="project" value="TreeGrafter"/>
</dbReference>
<dbReference type="OrthoDB" id="5816932at2"/>
<organism evidence="4 5">
    <name type="scientific">Amnimonas aquatica</name>
    <dbReference type="NCBI Taxonomy" id="2094561"/>
    <lineage>
        <taxon>Bacteria</taxon>
        <taxon>Pseudomonadati</taxon>
        <taxon>Pseudomonadota</taxon>
        <taxon>Gammaproteobacteria</taxon>
        <taxon>Moraxellales</taxon>
        <taxon>Moraxellaceae</taxon>
        <taxon>Amnimonas</taxon>
    </lineage>
</organism>
<keyword evidence="5" id="KW-1185">Reference proteome</keyword>
<comment type="caution">
    <text evidence="4">The sequence shown here is derived from an EMBL/GenBank/DDBJ whole genome shotgun (WGS) entry which is preliminary data.</text>
</comment>
<dbReference type="PRINTS" id="PR00455">
    <property type="entry name" value="HTHTETR"/>
</dbReference>
<dbReference type="InterPro" id="IPR050109">
    <property type="entry name" value="HTH-type_TetR-like_transc_reg"/>
</dbReference>
<evidence type="ECO:0000256" key="1">
    <source>
        <dbReference type="ARBA" id="ARBA00023125"/>
    </source>
</evidence>
<dbReference type="Proteomes" id="UP000243900">
    <property type="component" value="Unassembled WGS sequence"/>
</dbReference>
<evidence type="ECO:0000313" key="5">
    <source>
        <dbReference type="Proteomes" id="UP000243900"/>
    </source>
</evidence>
<feature type="domain" description="HTH tetR-type" evidence="3">
    <location>
        <begin position="6"/>
        <end position="66"/>
    </location>
</feature>
<dbReference type="AlphaFoldDB" id="A0A2P6AS96"/>
<evidence type="ECO:0000259" key="3">
    <source>
        <dbReference type="PROSITE" id="PS50977"/>
    </source>
</evidence>
<dbReference type="Gene3D" id="1.10.357.10">
    <property type="entry name" value="Tetracycline Repressor, domain 2"/>
    <property type="match status" value="1"/>
</dbReference>
<dbReference type="InterPro" id="IPR036271">
    <property type="entry name" value="Tet_transcr_reg_TetR-rel_C_sf"/>
</dbReference>
<dbReference type="GO" id="GO:0000976">
    <property type="term" value="F:transcription cis-regulatory region binding"/>
    <property type="evidence" value="ECO:0007669"/>
    <property type="project" value="TreeGrafter"/>
</dbReference>
<dbReference type="InterPro" id="IPR001647">
    <property type="entry name" value="HTH_TetR"/>
</dbReference>
<evidence type="ECO:0000313" key="4">
    <source>
        <dbReference type="EMBL" id="PQA42488.1"/>
    </source>
</evidence>
<keyword evidence="1 2" id="KW-0238">DNA-binding</keyword>
<sequence length="171" mass="18950">MADRSSSRRESIIRAALGCFAQHGVEATTIDMIRAASGASTGSLYHHFGNKERIAAEVYLEGLRRFRVLQGEYLARADNLRDGIRAIVHAHVDWICANPDWASFLFNHRVVLAEAAAEPEMRADLQAGMRQVADWIRARSASGDDLPWPLEAYAALIAGPVHDYARHWLAG</sequence>
<evidence type="ECO:0000256" key="2">
    <source>
        <dbReference type="PROSITE-ProRule" id="PRU00335"/>
    </source>
</evidence>
<dbReference type="PANTHER" id="PTHR30055:SF187">
    <property type="entry name" value="TRANSCRIPTIONAL REGULATORY PROTEIN"/>
    <property type="match status" value="1"/>
</dbReference>
<accession>A0A2P6AS96</accession>
<dbReference type="PANTHER" id="PTHR30055">
    <property type="entry name" value="HTH-TYPE TRANSCRIPTIONAL REGULATOR RUTR"/>
    <property type="match status" value="1"/>
</dbReference>